<sequence>MVQFDFPDIINEIVDSLNHNVHTLYDLSLVNRSWCTVVIPKLWANPFAYTSNAGGRSAEALVKVYLSCLPSYQKKSISKLIDIPERKLSTFNYPSYLKILPLNSITDTLLYVKTGSDMKRIYVALLKLILQTSLGLKEARLFEYIPAEAIRYIDFPSSVRSISLATGIQNTKALVFLSKQVHLEELLISSTTLTKVECMADDILKHKNTLKKLSIRLAILPRNNYHVIFNIASQMKRLKKLIVGALFGITYWQIKQLEEGLKEVMIYKSHTELSVTFITRGN</sequence>
<name>A0A9N8VLI5_9GLOM</name>
<keyword evidence="2" id="KW-1185">Reference proteome</keyword>
<dbReference type="EMBL" id="CAJVPJ010000023">
    <property type="protein sequence ID" value="CAG8458908.1"/>
    <property type="molecule type" value="Genomic_DNA"/>
</dbReference>
<dbReference type="AlphaFoldDB" id="A0A9N8VLI5"/>
<reference evidence="1" key="1">
    <citation type="submission" date="2021-06" db="EMBL/GenBank/DDBJ databases">
        <authorList>
            <person name="Kallberg Y."/>
            <person name="Tangrot J."/>
            <person name="Rosling A."/>
        </authorList>
    </citation>
    <scope>NUCLEOTIDE SEQUENCE</scope>
    <source>
        <strain evidence="1">IA702</strain>
    </source>
</reference>
<accession>A0A9N8VLI5</accession>
<evidence type="ECO:0000313" key="2">
    <source>
        <dbReference type="Proteomes" id="UP000789572"/>
    </source>
</evidence>
<comment type="caution">
    <text evidence="1">The sequence shown here is derived from an EMBL/GenBank/DDBJ whole genome shotgun (WGS) entry which is preliminary data.</text>
</comment>
<organism evidence="1 2">
    <name type="scientific">Paraglomus occultum</name>
    <dbReference type="NCBI Taxonomy" id="144539"/>
    <lineage>
        <taxon>Eukaryota</taxon>
        <taxon>Fungi</taxon>
        <taxon>Fungi incertae sedis</taxon>
        <taxon>Mucoromycota</taxon>
        <taxon>Glomeromycotina</taxon>
        <taxon>Glomeromycetes</taxon>
        <taxon>Paraglomerales</taxon>
        <taxon>Paraglomeraceae</taxon>
        <taxon>Paraglomus</taxon>
    </lineage>
</organism>
<proteinExistence type="predicted"/>
<dbReference type="Proteomes" id="UP000789572">
    <property type="component" value="Unassembled WGS sequence"/>
</dbReference>
<gene>
    <name evidence="1" type="ORF">POCULU_LOCUS453</name>
</gene>
<dbReference type="OrthoDB" id="2351154at2759"/>
<evidence type="ECO:0000313" key="1">
    <source>
        <dbReference type="EMBL" id="CAG8458908.1"/>
    </source>
</evidence>
<protein>
    <submittedName>
        <fullName evidence="1">2386_t:CDS:1</fullName>
    </submittedName>
</protein>